<comment type="caution">
    <text evidence="6">The sequence shown here is derived from an EMBL/GenBank/DDBJ whole genome shotgun (WGS) entry which is preliminary data.</text>
</comment>
<dbReference type="InterPro" id="IPR016163">
    <property type="entry name" value="Ald_DH_C"/>
</dbReference>
<dbReference type="InterPro" id="IPR015590">
    <property type="entry name" value="Aldehyde_DH_dom"/>
</dbReference>
<gene>
    <name evidence="6" type="ORF">DFR69_12126</name>
</gene>
<evidence type="ECO:0000256" key="4">
    <source>
        <dbReference type="RuleBase" id="RU003345"/>
    </source>
</evidence>
<dbReference type="EMBL" id="QGTL01000021">
    <property type="protein sequence ID" value="PWV67576.1"/>
    <property type="molecule type" value="Genomic_DNA"/>
</dbReference>
<evidence type="ECO:0000256" key="3">
    <source>
        <dbReference type="PROSITE-ProRule" id="PRU10007"/>
    </source>
</evidence>
<protein>
    <submittedName>
        <fullName evidence="6">Aldehyde dehydrogenase (NAD+)/betaine-aldehyde dehydrogenase</fullName>
    </submittedName>
</protein>
<name>A0A317N124_9NOCA</name>
<evidence type="ECO:0000313" key="7">
    <source>
        <dbReference type="Proteomes" id="UP000246410"/>
    </source>
</evidence>
<evidence type="ECO:0000256" key="1">
    <source>
        <dbReference type="ARBA" id="ARBA00009986"/>
    </source>
</evidence>
<proteinExistence type="inferred from homology"/>
<comment type="similarity">
    <text evidence="1 4">Belongs to the aldehyde dehydrogenase family.</text>
</comment>
<feature type="active site" evidence="3">
    <location>
        <position position="295"/>
    </location>
</feature>
<dbReference type="AlphaFoldDB" id="A0A317N124"/>
<dbReference type="InterPro" id="IPR016161">
    <property type="entry name" value="Ald_DH/histidinol_DH"/>
</dbReference>
<keyword evidence="2 4" id="KW-0560">Oxidoreductase</keyword>
<dbReference type="PANTHER" id="PTHR42804:SF1">
    <property type="entry name" value="ALDEHYDE DEHYDROGENASE-RELATED"/>
    <property type="match status" value="1"/>
</dbReference>
<dbReference type="RefSeq" id="WP_244198584.1">
    <property type="nucleotide sequence ID" value="NZ_QGTL01000021.1"/>
</dbReference>
<feature type="domain" description="Aldehyde dehydrogenase" evidence="5">
    <location>
        <begin position="55"/>
        <end position="519"/>
    </location>
</feature>
<dbReference type="PROSITE" id="PS00687">
    <property type="entry name" value="ALDEHYDE_DEHYDR_GLU"/>
    <property type="match status" value="1"/>
</dbReference>
<evidence type="ECO:0000259" key="5">
    <source>
        <dbReference type="Pfam" id="PF00171"/>
    </source>
</evidence>
<dbReference type="Proteomes" id="UP000246410">
    <property type="component" value="Unassembled WGS sequence"/>
</dbReference>
<dbReference type="InterPro" id="IPR029510">
    <property type="entry name" value="Ald_DH_CS_GLU"/>
</dbReference>
<evidence type="ECO:0000313" key="6">
    <source>
        <dbReference type="EMBL" id="PWV67576.1"/>
    </source>
</evidence>
<sequence>MKAVRCYGREDIRFENDVPEPQLRAGAARERATAGTSLGVLARESACYIDGVWHGGRAESITSVNPSTGEVLAVTAAADTGQVAAALSAARRAFDGGAWSRLTRAERGALLHRLADLIERDRDRLTALIAAEVGTAISTADQQVMGPVGFLHWFADAAVRGPSDGLEQPLPLHHQPVTTSSMLLREPLGVVAAVTAYNYPIMLCAWKLGPALASGSSTVLVPSPKGLLCTIAVVELMEEAGFPPGAVNLVFGSPAVTEQVAGAPEVDMVSFTGSAAVGSKIMVLAAPTLKKVVLELGGKSPNILLPGANVDVTIAPSALRFCLNAGQACGATTRSLVPVDLVEEFVAKSAAYMRGLTVGDASDPATVVGPLITDAHRASVEAYLARAVDAGAKLATGGGRPAGLDRGYFLEPTLITNADNDFEIAQEELFAPVGVVIPYRDIDDAVRIANTSKYALNANIWGAVPEAIAVSRRIRSGTVTINGGGGRRFDAPWGGPGYSGVGRECGEDGYREFFEVKHVQWPL</sequence>
<evidence type="ECO:0000256" key="2">
    <source>
        <dbReference type="ARBA" id="ARBA00023002"/>
    </source>
</evidence>
<dbReference type="FunFam" id="3.40.605.10:FF:000007">
    <property type="entry name" value="NAD/NADP-dependent betaine aldehyde dehydrogenase"/>
    <property type="match status" value="1"/>
</dbReference>
<dbReference type="Gene3D" id="3.40.605.10">
    <property type="entry name" value="Aldehyde Dehydrogenase, Chain A, domain 1"/>
    <property type="match status" value="1"/>
</dbReference>
<dbReference type="SUPFAM" id="SSF53720">
    <property type="entry name" value="ALDH-like"/>
    <property type="match status" value="1"/>
</dbReference>
<dbReference type="GO" id="GO:0016620">
    <property type="term" value="F:oxidoreductase activity, acting on the aldehyde or oxo group of donors, NAD or NADP as acceptor"/>
    <property type="evidence" value="ECO:0007669"/>
    <property type="project" value="InterPro"/>
</dbReference>
<keyword evidence="7" id="KW-1185">Reference proteome</keyword>
<dbReference type="Pfam" id="PF00171">
    <property type="entry name" value="Aldedh"/>
    <property type="match status" value="1"/>
</dbReference>
<accession>A0A317N124</accession>
<dbReference type="InterPro" id="IPR016162">
    <property type="entry name" value="Ald_DH_N"/>
</dbReference>
<dbReference type="PANTHER" id="PTHR42804">
    <property type="entry name" value="ALDEHYDE DEHYDROGENASE"/>
    <property type="match status" value="1"/>
</dbReference>
<organism evidence="6 7">
    <name type="scientific">Nocardia neocaledoniensis</name>
    <dbReference type="NCBI Taxonomy" id="236511"/>
    <lineage>
        <taxon>Bacteria</taxon>
        <taxon>Bacillati</taxon>
        <taxon>Actinomycetota</taxon>
        <taxon>Actinomycetes</taxon>
        <taxon>Mycobacteriales</taxon>
        <taxon>Nocardiaceae</taxon>
        <taxon>Nocardia</taxon>
    </lineage>
</organism>
<dbReference type="Gene3D" id="3.40.309.10">
    <property type="entry name" value="Aldehyde Dehydrogenase, Chain A, domain 2"/>
    <property type="match status" value="1"/>
</dbReference>
<reference evidence="6 7" key="1">
    <citation type="submission" date="2018-05" db="EMBL/GenBank/DDBJ databases">
        <title>Genomic Encyclopedia of Type Strains, Phase IV (KMG-IV): sequencing the most valuable type-strain genomes for metagenomic binning, comparative biology and taxonomic classification.</title>
        <authorList>
            <person name="Goeker M."/>
        </authorList>
    </citation>
    <scope>NUCLEOTIDE SEQUENCE [LARGE SCALE GENOMIC DNA]</scope>
    <source>
        <strain evidence="6 7">DSM 44717</strain>
    </source>
</reference>